<protein>
    <submittedName>
        <fullName evidence="2">Uncharacterized protein</fullName>
    </submittedName>
</protein>
<sequence length="62" mass="7222">MAQYNNPASKPPSKLRLQKQPLQDSTNIKSHYELTGKQLHHHKQCYNNRPIETSMGEDNHHT</sequence>
<organism evidence="2">
    <name type="scientific">Medicago truncatula</name>
    <name type="common">Barrel medic</name>
    <name type="synonym">Medicago tribuloides</name>
    <dbReference type="NCBI Taxonomy" id="3880"/>
    <lineage>
        <taxon>Eukaryota</taxon>
        <taxon>Viridiplantae</taxon>
        <taxon>Streptophyta</taxon>
        <taxon>Embryophyta</taxon>
        <taxon>Tracheophyta</taxon>
        <taxon>Spermatophyta</taxon>
        <taxon>Magnoliopsida</taxon>
        <taxon>eudicotyledons</taxon>
        <taxon>Gunneridae</taxon>
        <taxon>Pentapetalae</taxon>
        <taxon>rosids</taxon>
        <taxon>fabids</taxon>
        <taxon>Fabales</taxon>
        <taxon>Fabaceae</taxon>
        <taxon>Papilionoideae</taxon>
        <taxon>50 kb inversion clade</taxon>
        <taxon>NPAAA clade</taxon>
        <taxon>Hologalegina</taxon>
        <taxon>IRL clade</taxon>
        <taxon>Trifolieae</taxon>
        <taxon>Medicago</taxon>
    </lineage>
</organism>
<reference evidence="2" key="2">
    <citation type="submission" date="2007-04" db="EMBL/GenBank/DDBJ databases">
        <authorList>
            <consortium name="The International Medicago Genome Annotation Group"/>
        </authorList>
    </citation>
    <scope>NUCLEOTIDE SEQUENCE</scope>
</reference>
<evidence type="ECO:0000256" key="1">
    <source>
        <dbReference type="SAM" id="MobiDB-lite"/>
    </source>
</evidence>
<gene>
    <name evidence="2" type="ORF">MtrDRAFT_AC136139g14v2</name>
</gene>
<dbReference type="AlphaFoldDB" id="Q1STP7"/>
<evidence type="ECO:0000313" key="2">
    <source>
        <dbReference type="EMBL" id="ABE93042.1"/>
    </source>
</evidence>
<reference evidence="2" key="1">
    <citation type="submission" date="2006-03" db="EMBL/GenBank/DDBJ databases">
        <authorList>
            <person name="Shaull S."/>
            <person name="Lin S."/>
            <person name="Dixon R."/>
            <person name="May G."/>
            <person name="Sumner L."/>
            <person name="Gonzales B."/>
            <person name="Cook D."/>
            <person name="Kim D."/>
            <person name="Roe B.A."/>
        </authorList>
    </citation>
    <scope>NUCLEOTIDE SEQUENCE</scope>
</reference>
<proteinExistence type="predicted"/>
<feature type="region of interest" description="Disordered" evidence="1">
    <location>
        <begin position="1"/>
        <end position="26"/>
    </location>
</feature>
<name>Q1STP7_MEDTR</name>
<accession>Q1STP7</accession>
<dbReference type="EMBL" id="AC136139">
    <property type="protein sequence ID" value="ABE93042.1"/>
    <property type="molecule type" value="Genomic_DNA"/>
</dbReference>